<accession>A0AAN7S546</accession>
<keyword evidence="2" id="KW-1185">Reference proteome</keyword>
<evidence type="ECO:0000313" key="2">
    <source>
        <dbReference type="Proteomes" id="UP001333110"/>
    </source>
</evidence>
<organism evidence="1 2">
    <name type="scientific">Mycteria americana</name>
    <name type="common">Wood stork</name>
    <dbReference type="NCBI Taxonomy" id="33587"/>
    <lineage>
        <taxon>Eukaryota</taxon>
        <taxon>Metazoa</taxon>
        <taxon>Chordata</taxon>
        <taxon>Craniata</taxon>
        <taxon>Vertebrata</taxon>
        <taxon>Euteleostomi</taxon>
        <taxon>Archelosauria</taxon>
        <taxon>Archosauria</taxon>
        <taxon>Dinosauria</taxon>
        <taxon>Saurischia</taxon>
        <taxon>Theropoda</taxon>
        <taxon>Coelurosauria</taxon>
        <taxon>Aves</taxon>
        <taxon>Neognathae</taxon>
        <taxon>Neoaves</taxon>
        <taxon>Aequornithes</taxon>
        <taxon>Ciconiiformes</taxon>
        <taxon>Ciconiidae</taxon>
        <taxon>Mycteria</taxon>
    </lineage>
</organism>
<dbReference type="AlphaFoldDB" id="A0AAN7S546"/>
<reference evidence="1 2" key="1">
    <citation type="journal article" date="2023" name="J. Hered.">
        <title>Chromosome-level genome of the wood stork (Mycteria americana) provides insight into avian chromosome evolution.</title>
        <authorList>
            <person name="Flamio R. Jr."/>
            <person name="Ramstad K.M."/>
        </authorList>
    </citation>
    <scope>NUCLEOTIDE SEQUENCE [LARGE SCALE GENOMIC DNA]</scope>
    <source>
        <strain evidence="1">JAX WOST 10</strain>
    </source>
</reference>
<protein>
    <submittedName>
        <fullName evidence="1">Uncharacterized protein</fullName>
    </submittedName>
</protein>
<sequence>MALPRGICLINLINYYDEMTGLAKQPQLSQPLLIGEVLQPPDHLCGPPLDLLKQVHVSCTGVPQDWMQYSRPALNPLIAQPISMFRIATTQVQDLALDLVELHEVCTGPPMNHTTQLGVIRKLAESLPFFPFKKWGLCFIFSIVYLNFIKTFNSLSCKILIDKMLMYGLDEQTVRWFENWLNGQAQWVVISGTKSS</sequence>
<dbReference type="EMBL" id="JAUNZN010000001">
    <property type="protein sequence ID" value="KAK4832414.1"/>
    <property type="molecule type" value="Genomic_DNA"/>
</dbReference>
<comment type="caution">
    <text evidence="1">The sequence shown here is derived from an EMBL/GenBank/DDBJ whole genome shotgun (WGS) entry which is preliminary data.</text>
</comment>
<name>A0AAN7S546_MYCAM</name>
<evidence type="ECO:0000313" key="1">
    <source>
        <dbReference type="EMBL" id="KAK4832414.1"/>
    </source>
</evidence>
<dbReference type="Proteomes" id="UP001333110">
    <property type="component" value="Unassembled WGS sequence"/>
</dbReference>
<gene>
    <name evidence="1" type="ORF">QYF61_023093</name>
</gene>
<proteinExistence type="predicted"/>